<reference evidence="1 2" key="1">
    <citation type="journal article" date="2020" name="Nat. Food">
        <title>A phased Vanilla planifolia genome enables genetic improvement of flavour and production.</title>
        <authorList>
            <person name="Hasing T."/>
            <person name="Tang H."/>
            <person name="Brym M."/>
            <person name="Khazi F."/>
            <person name="Huang T."/>
            <person name="Chambers A.H."/>
        </authorList>
    </citation>
    <scope>NUCLEOTIDE SEQUENCE [LARGE SCALE GENOMIC DNA]</scope>
    <source>
        <tissue evidence="1">Leaf</tissue>
    </source>
</reference>
<gene>
    <name evidence="1" type="ORF">HPP92_007956</name>
</gene>
<protein>
    <submittedName>
        <fullName evidence="1">Uncharacterized protein</fullName>
    </submittedName>
</protein>
<evidence type="ECO:0000313" key="1">
    <source>
        <dbReference type="EMBL" id="KAG0489145.1"/>
    </source>
</evidence>
<comment type="caution">
    <text evidence="1">The sequence shown here is derived from an EMBL/GenBank/DDBJ whole genome shotgun (WGS) entry which is preliminary data.</text>
</comment>
<dbReference type="OrthoDB" id="7763451at2759"/>
<accession>A0A835V9W6</accession>
<dbReference type="EMBL" id="JADCNL010000003">
    <property type="protein sequence ID" value="KAG0489145.1"/>
    <property type="molecule type" value="Genomic_DNA"/>
</dbReference>
<name>A0A835V9W6_VANPL</name>
<dbReference type="AlphaFoldDB" id="A0A835V9W6"/>
<organism evidence="1 2">
    <name type="scientific">Vanilla planifolia</name>
    <name type="common">Vanilla</name>
    <dbReference type="NCBI Taxonomy" id="51239"/>
    <lineage>
        <taxon>Eukaryota</taxon>
        <taxon>Viridiplantae</taxon>
        <taxon>Streptophyta</taxon>
        <taxon>Embryophyta</taxon>
        <taxon>Tracheophyta</taxon>
        <taxon>Spermatophyta</taxon>
        <taxon>Magnoliopsida</taxon>
        <taxon>Liliopsida</taxon>
        <taxon>Asparagales</taxon>
        <taxon>Orchidaceae</taxon>
        <taxon>Vanilloideae</taxon>
        <taxon>Vanilleae</taxon>
        <taxon>Vanilla</taxon>
    </lineage>
</organism>
<dbReference type="Proteomes" id="UP000636800">
    <property type="component" value="Chromosome 3"/>
</dbReference>
<proteinExistence type="predicted"/>
<sequence length="136" mass="14952">MSRSRVIVQSPLGSGIMLLGLSSTNRSSSRLQLKGDLLEKVAEFNIGPLGRLEMSVEKNEESGSPGWGGSLFLQTTEEVAKVVTYAASSSTVRSPRPSIIYSSKEDNSSSQLQKLQRHVARVLKGFHHLLKRRRSI</sequence>
<keyword evidence="2" id="KW-1185">Reference proteome</keyword>
<evidence type="ECO:0000313" key="2">
    <source>
        <dbReference type="Proteomes" id="UP000636800"/>
    </source>
</evidence>